<feature type="compositionally biased region" description="Basic and acidic residues" evidence="1">
    <location>
        <begin position="623"/>
        <end position="634"/>
    </location>
</feature>
<sequence length="680" mass="74111">MSVSNQPAAPLTEYNDLCKAKPVDCFTEKGPCRQPEKDWSHSEWEWQRAGEQRNNELKVELSSAASPLAKDGLIKHIALTDEDKLGFFGTTEGGKEQKNAAGEAQSEEFFKSWSTSPDNLCLSGQNVGEMNPVTDEWSQTAVGKQMSAGDYGTGKDELAKNVTEQRTDKNGELINCSANPKLPNPSAAFDNPAQNIKKDEISVWNPNFIPDNKMDLGCKQMTVFKDNDKTTLCETDLRSNHIPPYTLTIQKSETPTMVDYEQDLSDVGPLNETPAHKEDVNVDLVTDGVPTRAAHQRKVMRRAMSECSHLSVPTSFGIAEKYPEPSLGDSFGRSTNSPSSQTTAAGSRKCPLSQMKRSMTMAEEQIPAYIPSTDETATEVQFDQLTNKGHEKERSNATNFTSDMKGGVNATFSHGKLEKIPEFSSNKIYEEMFHGKNEQTSDCNDLQKNSLSGGSDPVLSLGKETIEVKNVQTSPFSQLQEKPHEPMLLNSAFMGSSCNSSGIPQKIEITHYKPEQTALEPQGLAQPNFQQESGCKKSDAISSLVQQQPTEPDTPRSSVESSKTVGGKCTEQSQTAGQKGKEPNSASLCDPITATSPELKSAQAKPEEPSVEGMTGTESAVTSKERPLSTDTKGKAGTPATKISPTKKLSIRTTALFDVMIWTGIHGIISKFEDDVKGGR</sequence>
<dbReference type="AlphaFoldDB" id="A0A401NTG3"/>
<gene>
    <name evidence="2" type="ORF">scyTo_0013294</name>
</gene>
<evidence type="ECO:0000256" key="1">
    <source>
        <dbReference type="SAM" id="MobiDB-lite"/>
    </source>
</evidence>
<organism evidence="2 3">
    <name type="scientific">Scyliorhinus torazame</name>
    <name type="common">Cloudy catshark</name>
    <name type="synonym">Catulus torazame</name>
    <dbReference type="NCBI Taxonomy" id="75743"/>
    <lineage>
        <taxon>Eukaryota</taxon>
        <taxon>Metazoa</taxon>
        <taxon>Chordata</taxon>
        <taxon>Craniata</taxon>
        <taxon>Vertebrata</taxon>
        <taxon>Chondrichthyes</taxon>
        <taxon>Elasmobranchii</taxon>
        <taxon>Galeomorphii</taxon>
        <taxon>Galeoidea</taxon>
        <taxon>Carcharhiniformes</taxon>
        <taxon>Scyliorhinidae</taxon>
        <taxon>Scyliorhinus</taxon>
    </lineage>
</organism>
<feature type="compositionally biased region" description="Polar residues" evidence="1">
    <location>
        <begin position="332"/>
        <end position="345"/>
    </location>
</feature>
<name>A0A401NTG3_SCYTO</name>
<dbReference type="Proteomes" id="UP000288216">
    <property type="component" value="Unassembled WGS sequence"/>
</dbReference>
<protein>
    <submittedName>
        <fullName evidence="2">Uncharacterized protein</fullName>
    </submittedName>
</protein>
<dbReference type="OrthoDB" id="9378527at2759"/>
<proteinExistence type="predicted"/>
<feature type="compositionally biased region" description="Polar residues" evidence="1">
    <location>
        <begin position="540"/>
        <end position="577"/>
    </location>
</feature>
<evidence type="ECO:0000313" key="2">
    <source>
        <dbReference type="EMBL" id="GCB64171.1"/>
    </source>
</evidence>
<dbReference type="STRING" id="75743.A0A401NTG3"/>
<dbReference type="EMBL" id="BFAA01006742">
    <property type="protein sequence ID" value="GCB64171.1"/>
    <property type="molecule type" value="Genomic_DNA"/>
</dbReference>
<feature type="region of interest" description="Disordered" evidence="1">
    <location>
        <begin position="323"/>
        <end position="353"/>
    </location>
</feature>
<keyword evidence="3" id="KW-1185">Reference proteome</keyword>
<evidence type="ECO:0000313" key="3">
    <source>
        <dbReference type="Proteomes" id="UP000288216"/>
    </source>
</evidence>
<feature type="region of interest" description="Disordered" evidence="1">
    <location>
        <begin position="528"/>
        <end position="645"/>
    </location>
</feature>
<comment type="caution">
    <text evidence="2">The sequence shown here is derived from an EMBL/GenBank/DDBJ whole genome shotgun (WGS) entry which is preliminary data.</text>
</comment>
<dbReference type="OMA" id="KIEITHY"/>
<reference evidence="2 3" key="1">
    <citation type="journal article" date="2018" name="Nat. Ecol. Evol.">
        <title>Shark genomes provide insights into elasmobranch evolution and the origin of vertebrates.</title>
        <authorList>
            <person name="Hara Y"/>
            <person name="Yamaguchi K"/>
            <person name="Onimaru K"/>
            <person name="Kadota M"/>
            <person name="Koyanagi M"/>
            <person name="Keeley SD"/>
            <person name="Tatsumi K"/>
            <person name="Tanaka K"/>
            <person name="Motone F"/>
            <person name="Kageyama Y"/>
            <person name="Nozu R"/>
            <person name="Adachi N"/>
            <person name="Nishimura O"/>
            <person name="Nakagawa R"/>
            <person name="Tanegashima C"/>
            <person name="Kiyatake I"/>
            <person name="Matsumoto R"/>
            <person name="Murakumo K"/>
            <person name="Nishida K"/>
            <person name="Terakita A"/>
            <person name="Kuratani S"/>
            <person name="Sato K"/>
            <person name="Hyodo S Kuraku.S."/>
        </authorList>
    </citation>
    <scope>NUCLEOTIDE SEQUENCE [LARGE SCALE GENOMIC DNA]</scope>
</reference>
<accession>A0A401NTG3</accession>